<reference evidence="2 3" key="1">
    <citation type="journal article" date="1998" name="Science">
        <title>Genome sequence of the nematode C. elegans: a platform for investigating biology.</title>
        <authorList>
            <consortium name="The C. elegans sequencing consortium"/>
            <person name="Sulson J.E."/>
            <person name="Waterston R."/>
        </authorList>
    </citation>
    <scope>NUCLEOTIDE SEQUENCE [LARGE SCALE GENOMIC DNA]</scope>
    <source>
        <strain evidence="2 3">Bristol N2</strain>
    </source>
</reference>
<dbReference type="EMBL" id="BX284606">
    <property type="protein sequence ID" value="CCD62521.2"/>
    <property type="molecule type" value="Genomic_DNA"/>
</dbReference>
<dbReference type="FunCoup" id="Q21287">
    <property type="interactions" value="1326"/>
</dbReference>
<dbReference type="PaxDb" id="6239-K07E3.2"/>
<keyword evidence="3" id="KW-1185">Reference proteome</keyword>
<evidence type="ECO:0000313" key="4">
    <source>
        <dbReference type="WormBase" id="K07E3.2"/>
    </source>
</evidence>
<accession>Q21287</accession>
<keyword evidence="5" id="KW-1267">Proteomics identification</keyword>
<dbReference type="InParanoid" id="Q21287"/>
<dbReference type="STRING" id="6239.K07E3.2.1"/>
<evidence type="ECO:0007829" key="5">
    <source>
        <dbReference type="PeptideAtlas" id="Q21287"/>
    </source>
</evidence>
<evidence type="ECO:0000256" key="1">
    <source>
        <dbReference type="SAM" id="MobiDB-lite"/>
    </source>
</evidence>
<dbReference type="Proteomes" id="UP000001940">
    <property type="component" value="Chromosome X"/>
</dbReference>
<dbReference type="GO" id="GO:0004674">
    <property type="term" value="F:protein serine/threonine kinase activity"/>
    <property type="evidence" value="ECO:0007669"/>
    <property type="project" value="UniProtKB-KW"/>
</dbReference>
<dbReference type="eggNOG" id="ENOG502TM7V">
    <property type="taxonomic scope" value="Eukaryota"/>
</dbReference>
<gene>
    <name evidence="2" type="ORF">CELE_K07E3.2</name>
    <name evidence="2 4" type="ORF">K07E3.2</name>
</gene>
<dbReference type="HOGENOM" id="CLU_370982_0_0_1"/>
<dbReference type="AlphaFoldDB" id="Q21287"/>
<dbReference type="Bgee" id="WBGene00019491">
    <property type="expression patterns" value="Expressed in embryo and 4 other cell types or tissues"/>
</dbReference>
<keyword evidence="2" id="KW-0808">Transferase</keyword>
<sequence>MSKRHLDDENLSTYEIKRLRDEQLNQIRLNGLNKEGNLLNELERMSANAVREFLVTTCPSPSLMQARILQLKSSQKIDGGYFQILQIHGYVKFNEPSMVKSILKESISHNGSSFLNRVAKYIAQFCFNQSDYNTIYQWRAMVASRTEYDWQRAFTSSVLSSPERELPLLASLILLLPDPSPKNAAKVFSAIAKQEKLPECFEWLAKRAFQFVSGSAFHKSDVEKVTRKYLTNCFATCMNLRMKNKSKTQFAIEYSQNMFLERTSQIANKAFGIIRSTDENSAQNLLQDPCFQITKPSEMFIEYFLQYIKLGMFFFDDGDKLIAWNYYYDDRWCGYDRSDLFGEKFQLSESFRWFADFKFAGTINQHPHYANLIICSKLYEWMSTDEKMYSRLMKKYGNEELIQFFAISLSFAGCFRSIIELYDKYKSTTKSRHGWLCLRMCYMYSCAKEGMANEALNTWASIMDTSERADLLHTITFPQNSFPLPYFVQMKYAGQFATRLLRNCLWTAAIKEGTEGWKKYAMIILLICDTLEDSFLNHNMMRIMFQTIKMKDMPILFEPTLSSCLRQQNSYWDCLQIAKSRGFEIPKDRLKERLIPDAESERNEGFAIVYKKLKKLDAIFYPVVLDLPVAAFKDFREENMELFKDLPVESQERICEIKEYHENARKAARDEYERRKREEKERADMKKKQKEDEEEAMKNQEQRSHFFMIDDFESSHFGRFNGNEKDSDNQESESSDSPYNPSSFMAEDTLSMQDSSFPTEVEDPDTSMDTE</sequence>
<dbReference type="UCSC" id="K07E3.2">
    <property type="organism name" value="c. elegans"/>
</dbReference>
<keyword evidence="2" id="KW-0418">Kinase</keyword>
<organism evidence="2 3">
    <name type="scientific">Caenorhabditis elegans</name>
    <dbReference type="NCBI Taxonomy" id="6239"/>
    <lineage>
        <taxon>Eukaryota</taxon>
        <taxon>Metazoa</taxon>
        <taxon>Ecdysozoa</taxon>
        <taxon>Nematoda</taxon>
        <taxon>Chromadorea</taxon>
        <taxon>Rhabditida</taxon>
        <taxon>Rhabditina</taxon>
        <taxon>Rhabditomorpha</taxon>
        <taxon>Rhabditoidea</taxon>
        <taxon>Rhabditidae</taxon>
        <taxon>Peloderinae</taxon>
        <taxon>Caenorhabditis</taxon>
    </lineage>
</organism>
<dbReference type="OrthoDB" id="5869526at2759"/>
<dbReference type="SMR" id="Q21287"/>
<evidence type="ECO:0000313" key="2">
    <source>
        <dbReference type="EMBL" id="CCD62521.2"/>
    </source>
</evidence>
<evidence type="ECO:0000313" key="3">
    <source>
        <dbReference type="Proteomes" id="UP000001940"/>
    </source>
</evidence>
<keyword evidence="2" id="KW-0723">Serine/threonine-protein kinase</keyword>
<name>Q21287_CAEEL</name>
<dbReference type="AGR" id="WB:WBGene00019491"/>
<feature type="region of interest" description="Disordered" evidence="1">
    <location>
        <begin position="715"/>
        <end position="771"/>
    </location>
</feature>
<proteinExistence type="evidence at protein level"/>
<feature type="region of interest" description="Disordered" evidence="1">
    <location>
        <begin position="666"/>
        <end position="702"/>
    </location>
</feature>
<feature type="compositionally biased region" description="Acidic residues" evidence="1">
    <location>
        <begin position="760"/>
        <end position="771"/>
    </location>
</feature>
<dbReference type="PeptideAtlas" id="Q21287"/>
<protein>
    <submittedName>
        <fullName evidence="2">Non-specific serine/threonine protein kinase</fullName>
    </submittedName>
</protein>
<dbReference type="WormBase" id="K07E3.2">
    <property type="protein sequence ID" value="CE39594"/>
    <property type="gene ID" value="WBGene00019491"/>
</dbReference>